<evidence type="ECO:0000313" key="10">
    <source>
        <dbReference type="EMBL" id="MRI85515.1"/>
    </source>
</evidence>
<dbReference type="InterPro" id="IPR023753">
    <property type="entry name" value="FAD/NAD-binding_dom"/>
</dbReference>
<evidence type="ECO:0000256" key="2">
    <source>
        <dbReference type="ARBA" id="ARBA00012637"/>
    </source>
</evidence>
<dbReference type="PRINTS" id="PR00368">
    <property type="entry name" value="FADPNR"/>
</dbReference>
<name>A0A6I2GPZ5_9LACT</name>
<evidence type="ECO:0000256" key="8">
    <source>
        <dbReference type="SAM" id="Phobius"/>
    </source>
</evidence>
<keyword evidence="8" id="KW-0812">Transmembrane</keyword>
<evidence type="ECO:0000313" key="11">
    <source>
        <dbReference type="Proteomes" id="UP000430975"/>
    </source>
</evidence>
<evidence type="ECO:0000256" key="5">
    <source>
        <dbReference type="ARBA" id="ARBA00023002"/>
    </source>
</evidence>
<sequence>MAKEIVIVGAGYAGIAAAQKLGKKFKKDDSVNITLIDRHSYMTYMTELHEVAAARISADEIKYDLQRIFKKYKKVNLVTDSIKEVDHDKQELVGEQRNYKYDYLILAIGGEANDFGVEGVKEHGFTLWSMEAAERVRNHVEEIVYAASREHDEVKRRAMLSFVVCGAGFTGVEMVGELNEWLPILAKEYKINTNEISVHNVEAAPSILNTVTEVEQERALKFMRKEGIQVSLGDGIVKVAEDHIELASGRKIPSYTTIWTAGVQANQEAAEWGFERARAGRLVADEFMQAKGYDNVWMAGDVVYYEEPETGRPTPQIVQAAEQTGHTAAVNLIAAITGEEKEAYKGKYDGNMVSIGSRYGVALLYGKYHLQGFLAMFVKHASNVIYFLSIRSLYYAVRYVKDEFFDVKHKRNIFRGHTSTKGNILWSVPMRLFYGAMWTVEGLKKTFGMFDGTSWFGDTVVFPFPWLQEVVSGASEATSSASTAATEVANTVFSLNYVYGEEPMLVFDSMPGWFASIMEFMMPNQDVALFMQKMMSLVELGIGLCLMAGLFTWLVSAVTIALVAMFCLSGMFVWVNLWFVPAALAIMNGAGKAFGLDHWVLPWLGKILDKWAYGTPKHIYKQGVQ</sequence>
<accession>A0A6I2GPZ5</accession>
<dbReference type="Gene3D" id="3.50.50.100">
    <property type="match status" value="1"/>
</dbReference>
<dbReference type="Proteomes" id="UP000430975">
    <property type="component" value="Unassembled WGS sequence"/>
</dbReference>
<gene>
    <name evidence="10" type="ORF">GIY09_06435</name>
</gene>
<comment type="catalytic activity">
    <reaction evidence="7">
        <text>a quinone + NADH + H(+) = a quinol + NAD(+)</text>
        <dbReference type="Rhea" id="RHEA:46160"/>
        <dbReference type="ChEBI" id="CHEBI:15378"/>
        <dbReference type="ChEBI" id="CHEBI:24646"/>
        <dbReference type="ChEBI" id="CHEBI:57540"/>
        <dbReference type="ChEBI" id="CHEBI:57945"/>
        <dbReference type="ChEBI" id="CHEBI:132124"/>
        <dbReference type="EC" id="1.6.5.9"/>
    </reaction>
</comment>
<proteinExistence type="inferred from homology"/>
<dbReference type="GO" id="GO:0050136">
    <property type="term" value="F:NADH dehydrogenase (quinone) (non-electrogenic) activity"/>
    <property type="evidence" value="ECO:0007669"/>
    <property type="project" value="UniProtKB-EC"/>
</dbReference>
<comment type="caution">
    <text evidence="10">The sequence shown here is derived from an EMBL/GenBank/DDBJ whole genome shotgun (WGS) entry which is preliminary data.</text>
</comment>
<keyword evidence="8" id="KW-0472">Membrane</keyword>
<keyword evidence="3" id="KW-0285">Flavoprotein</keyword>
<dbReference type="AlphaFoldDB" id="A0A6I2GPZ5"/>
<protein>
    <recommendedName>
        <fullName evidence="2">NADH:ubiquinone reductase (non-electrogenic)</fullName>
        <ecNumber evidence="2">1.6.5.9</ecNumber>
    </recommendedName>
</protein>
<keyword evidence="4" id="KW-0274">FAD</keyword>
<dbReference type="RefSeq" id="WP_153863535.1">
    <property type="nucleotide sequence ID" value="NZ_WJQS01000004.1"/>
</dbReference>
<keyword evidence="5" id="KW-0560">Oxidoreductase</keyword>
<comment type="similarity">
    <text evidence="1">Belongs to the NADH dehydrogenase family.</text>
</comment>
<dbReference type="InterPro" id="IPR036188">
    <property type="entry name" value="FAD/NAD-bd_sf"/>
</dbReference>
<dbReference type="InterPro" id="IPR045024">
    <property type="entry name" value="NDH-2"/>
</dbReference>
<feature type="transmembrane region" description="Helical" evidence="8">
    <location>
        <begin position="560"/>
        <end position="586"/>
    </location>
</feature>
<keyword evidence="6" id="KW-0520">NAD</keyword>
<dbReference type="SUPFAM" id="SSF51905">
    <property type="entry name" value="FAD/NAD(P)-binding domain"/>
    <property type="match status" value="2"/>
</dbReference>
<evidence type="ECO:0000256" key="3">
    <source>
        <dbReference type="ARBA" id="ARBA00022630"/>
    </source>
</evidence>
<evidence type="ECO:0000259" key="9">
    <source>
        <dbReference type="Pfam" id="PF07992"/>
    </source>
</evidence>
<feature type="transmembrane region" description="Helical" evidence="8">
    <location>
        <begin position="534"/>
        <end position="554"/>
    </location>
</feature>
<feature type="domain" description="FAD/NAD(P)-binding" evidence="9">
    <location>
        <begin position="4"/>
        <end position="325"/>
    </location>
</feature>
<keyword evidence="8" id="KW-1133">Transmembrane helix</keyword>
<dbReference type="EC" id="1.6.5.9" evidence="2"/>
<dbReference type="Pfam" id="PF07992">
    <property type="entry name" value="Pyr_redox_2"/>
    <property type="match status" value="1"/>
</dbReference>
<dbReference type="PANTHER" id="PTHR43706:SF47">
    <property type="entry name" value="EXTERNAL NADH-UBIQUINONE OXIDOREDUCTASE 1, MITOCHONDRIAL-RELATED"/>
    <property type="match status" value="1"/>
</dbReference>
<evidence type="ECO:0000256" key="6">
    <source>
        <dbReference type="ARBA" id="ARBA00023027"/>
    </source>
</evidence>
<evidence type="ECO:0000256" key="1">
    <source>
        <dbReference type="ARBA" id="ARBA00005272"/>
    </source>
</evidence>
<dbReference type="PRINTS" id="PR00411">
    <property type="entry name" value="PNDRDTASEI"/>
</dbReference>
<organism evidence="10 11">
    <name type="scientific">Fundicoccus ignavus</name>
    <dbReference type="NCBI Taxonomy" id="2664442"/>
    <lineage>
        <taxon>Bacteria</taxon>
        <taxon>Bacillati</taxon>
        <taxon>Bacillota</taxon>
        <taxon>Bacilli</taxon>
        <taxon>Lactobacillales</taxon>
        <taxon>Aerococcaceae</taxon>
        <taxon>Fundicoccus</taxon>
    </lineage>
</organism>
<evidence type="ECO:0000256" key="4">
    <source>
        <dbReference type="ARBA" id="ARBA00022827"/>
    </source>
</evidence>
<evidence type="ECO:0000256" key="7">
    <source>
        <dbReference type="ARBA" id="ARBA00047599"/>
    </source>
</evidence>
<dbReference type="PANTHER" id="PTHR43706">
    <property type="entry name" value="NADH DEHYDROGENASE"/>
    <property type="match status" value="1"/>
</dbReference>
<dbReference type="EMBL" id="WJQS01000004">
    <property type="protein sequence ID" value="MRI85515.1"/>
    <property type="molecule type" value="Genomic_DNA"/>
</dbReference>
<reference evidence="10 11" key="1">
    <citation type="submission" date="2019-11" db="EMBL/GenBank/DDBJ databases">
        <title>Characterisation of Fundicoccus ignavus gen. nov. sp. nov., a novel genus of the family Aerococcaceae isolated from bulk tank milk.</title>
        <authorList>
            <person name="Siebert A."/>
            <person name="Huptas C."/>
            <person name="Wenning M."/>
            <person name="Scherer S."/>
            <person name="Doll E.V."/>
        </authorList>
    </citation>
    <scope>NUCLEOTIDE SEQUENCE [LARGE SCALE GENOMIC DNA]</scope>
    <source>
        <strain evidence="10 11">WS4759</strain>
    </source>
</reference>
<keyword evidence="11" id="KW-1185">Reference proteome</keyword>